<keyword evidence="1" id="KW-0694">RNA-binding</keyword>
<dbReference type="Proteomes" id="UP000325577">
    <property type="component" value="Linkage Group LG12"/>
</dbReference>
<protein>
    <recommendedName>
        <fullName evidence="4">Helicase ATP-binding domain-containing protein</fullName>
    </recommendedName>
</protein>
<dbReference type="InterPro" id="IPR027417">
    <property type="entry name" value="P-loop_NTPase"/>
</dbReference>
<reference evidence="2 3" key="1">
    <citation type="submission" date="2019-09" db="EMBL/GenBank/DDBJ databases">
        <title>A chromosome-level genome assembly of the Chinese tupelo Nyssa sinensis.</title>
        <authorList>
            <person name="Yang X."/>
            <person name="Kang M."/>
            <person name="Yang Y."/>
            <person name="Xiong H."/>
            <person name="Wang M."/>
            <person name="Zhang Z."/>
            <person name="Wang Z."/>
            <person name="Wu H."/>
            <person name="Ma T."/>
            <person name="Liu J."/>
            <person name="Xi Z."/>
        </authorList>
    </citation>
    <scope>NUCLEOTIDE SEQUENCE [LARGE SCALE GENOMIC DNA]</scope>
    <source>
        <strain evidence="2">J267</strain>
        <tissue evidence="2">Leaf</tissue>
    </source>
</reference>
<keyword evidence="3" id="KW-1185">Reference proteome</keyword>
<gene>
    <name evidence="2" type="ORF">F0562_023382</name>
</gene>
<dbReference type="PANTHER" id="PTHR47958">
    <property type="entry name" value="ATP-DEPENDENT RNA HELICASE DBP3"/>
    <property type="match status" value="1"/>
</dbReference>
<dbReference type="GO" id="GO:0003723">
    <property type="term" value="F:RNA binding"/>
    <property type="evidence" value="ECO:0007669"/>
    <property type="project" value="UniProtKB-KW"/>
</dbReference>
<name>A0A5J5BIZ1_9ASTE</name>
<organism evidence="2 3">
    <name type="scientific">Nyssa sinensis</name>
    <dbReference type="NCBI Taxonomy" id="561372"/>
    <lineage>
        <taxon>Eukaryota</taxon>
        <taxon>Viridiplantae</taxon>
        <taxon>Streptophyta</taxon>
        <taxon>Embryophyta</taxon>
        <taxon>Tracheophyta</taxon>
        <taxon>Spermatophyta</taxon>
        <taxon>Magnoliopsida</taxon>
        <taxon>eudicotyledons</taxon>
        <taxon>Gunneridae</taxon>
        <taxon>Pentapetalae</taxon>
        <taxon>asterids</taxon>
        <taxon>Cornales</taxon>
        <taxon>Nyssaceae</taxon>
        <taxon>Nyssa</taxon>
    </lineage>
</organism>
<accession>A0A5J5BIZ1</accession>
<dbReference type="AlphaFoldDB" id="A0A5J5BIZ1"/>
<dbReference type="SUPFAM" id="SSF52540">
    <property type="entry name" value="P-loop containing nucleoside triphosphate hydrolases"/>
    <property type="match status" value="1"/>
</dbReference>
<evidence type="ECO:0008006" key="4">
    <source>
        <dbReference type="Google" id="ProtNLM"/>
    </source>
</evidence>
<dbReference type="OrthoDB" id="409977at2759"/>
<evidence type="ECO:0000313" key="3">
    <source>
        <dbReference type="Proteomes" id="UP000325577"/>
    </source>
</evidence>
<dbReference type="EMBL" id="CM018035">
    <property type="protein sequence ID" value="KAA8542230.1"/>
    <property type="molecule type" value="Genomic_DNA"/>
</dbReference>
<proteinExistence type="predicted"/>
<sequence length="86" mass="10163">IRPDRQTLYWSATWPRAVEALARQFLRNPYKVVIGSVDLKANQSINQVVEVVTELEKYNRLIRLLKDIMDGSRILILWRLKRVVTK</sequence>
<feature type="non-terminal residue" evidence="2">
    <location>
        <position position="1"/>
    </location>
</feature>
<evidence type="ECO:0000256" key="1">
    <source>
        <dbReference type="ARBA" id="ARBA00022884"/>
    </source>
</evidence>
<evidence type="ECO:0000313" key="2">
    <source>
        <dbReference type="EMBL" id="KAA8542230.1"/>
    </source>
</evidence>
<dbReference type="Gene3D" id="3.40.50.300">
    <property type="entry name" value="P-loop containing nucleotide triphosphate hydrolases"/>
    <property type="match status" value="1"/>
</dbReference>